<dbReference type="Proteomes" id="UP000278542">
    <property type="component" value="Unassembled WGS sequence"/>
</dbReference>
<organism evidence="6 7">
    <name type="scientific">Orbus hercynius</name>
    <dbReference type="NCBI Taxonomy" id="593135"/>
    <lineage>
        <taxon>Bacteria</taxon>
        <taxon>Pseudomonadati</taxon>
        <taxon>Pseudomonadota</taxon>
        <taxon>Gammaproteobacteria</taxon>
        <taxon>Orbales</taxon>
        <taxon>Orbaceae</taxon>
        <taxon>Orbus</taxon>
    </lineage>
</organism>
<dbReference type="PRINTS" id="PR00368">
    <property type="entry name" value="FADPNR"/>
</dbReference>
<dbReference type="EMBL" id="RBWY01000003">
    <property type="protein sequence ID" value="RKS85155.1"/>
    <property type="molecule type" value="Genomic_DNA"/>
</dbReference>
<sequence length="395" mass="43683">MKPKITIVGAGASGLLCASLLGQNHFDVTVIDNGKKPGRKILMSGGGHCNFTNLTIEADNYLSQNPHFCKSALKRFTQWDFLNLVTRYNIPYYEKEHGQLFCQHSAQDIVNMLLKECEKGQVKFNMQTELDDIKQTESGFQLSTNKGQIESDKVIIATGGLSMPKLGTTPIGYRIAEKFNLPVIPVRAGLVPFTLQQSLLDSLSPLAGIATFAEVSTASKQFKGNLLFTHRGLSGPAILQLSSYWQVGEAVRINLLPNDDMNAFFAVQRQEANNQYIKTILAKLLPKRLIETLIELQIIIDVPLKQLNSKQQQQLIDQLTNWQIIPNGTEGYRTAEVTLGGVSTDVLSSKSMMVTSVPNLYFIGEVIDVTGWLGGYNFQWAWSSAYACANDVITA</sequence>
<evidence type="ECO:0000313" key="6">
    <source>
        <dbReference type="EMBL" id="RKS85155.1"/>
    </source>
</evidence>
<name>A0A495RCQ9_9GAMM</name>
<protein>
    <recommendedName>
        <fullName evidence="8">Flavoprotein</fullName>
    </recommendedName>
</protein>
<feature type="domain" description="RsdA/BaiN/AoA(So)-like Rossmann fold-like" evidence="4">
    <location>
        <begin position="4"/>
        <end position="390"/>
    </location>
</feature>
<dbReference type="InterPro" id="IPR023166">
    <property type="entry name" value="BaiN-like_dom_sf"/>
</dbReference>
<dbReference type="Gene3D" id="1.10.8.260">
    <property type="entry name" value="HI0933 insert domain-like"/>
    <property type="match status" value="1"/>
</dbReference>
<dbReference type="Pfam" id="PF03486">
    <property type="entry name" value="HI0933_like"/>
    <property type="match status" value="1"/>
</dbReference>
<dbReference type="SUPFAM" id="SSF51905">
    <property type="entry name" value="FAD/NAD(P)-binding domain"/>
    <property type="match status" value="1"/>
</dbReference>
<dbReference type="SUPFAM" id="SSF160996">
    <property type="entry name" value="HI0933 insert domain-like"/>
    <property type="match status" value="1"/>
</dbReference>
<keyword evidence="2" id="KW-0285">Flavoprotein</keyword>
<comment type="caution">
    <text evidence="6">The sequence shown here is derived from an EMBL/GenBank/DDBJ whole genome shotgun (WGS) entry which is preliminary data.</text>
</comment>
<dbReference type="Gene3D" id="3.50.50.60">
    <property type="entry name" value="FAD/NAD(P)-binding domain"/>
    <property type="match status" value="1"/>
</dbReference>
<dbReference type="InterPro" id="IPR036188">
    <property type="entry name" value="FAD/NAD-bd_sf"/>
</dbReference>
<evidence type="ECO:0000259" key="4">
    <source>
        <dbReference type="Pfam" id="PF03486"/>
    </source>
</evidence>
<evidence type="ECO:0000256" key="1">
    <source>
        <dbReference type="ARBA" id="ARBA00001974"/>
    </source>
</evidence>
<dbReference type="OrthoDB" id="9773233at2"/>
<dbReference type="NCBIfam" id="TIGR00275">
    <property type="entry name" value="aminoacetone oxidase family FAD-binding enzyme"/>
    <property type="match status" value="1"/>
</dbReference>
<dbReference type="AlphaFoldDB" id="A0A495RCQ9"/>
<dbReference type="InterPro" id="IPR055178">
    <property type="entry name" value="RsdA/BaiN/AoA(So)-like_dom"/>
</dbReference>
<evidence type="ECO:0000313" key="7">
    <source>
        <dbReference type="Proteomes" id="UP000278542"/>
    </source>
</evidence>
<dbReference type="PANTHER" id="PTHR42887:SF2">
    <property type="entry name" value="OS12G0638800 PROTEIN"/>
    <property type="match status" value="1"/>
</dbReference>
<keyword evidence="7" id="KW-1185">Reference proteome</keyword>
<feature type="domain" description="RsdA/BaiN/AoA(So)-like insert" evidence="5">
    <location>
        <begin position="187"/>
        <end position="337"/>
    </location>
</feature>
<evidence type="ECO:0000259" key="5">
    <source>
        <dbReference type="Pfam" id="PF22780"/>
    </source>
</evidence>
<evidence type="ECO:0000256" key="2">
    <source>
        <dbReference type="ARBA" id="ARBA00022630"/>
    </source>
</evidence>
<gene>
    <name evidence="6" type="ORF">DES39_1664</name>
</gene>
<comment type="cofactor">
    <cofactor evidence="1">
        <name>FAD</name>
        <dbReference type="ChEBI" id="CHEBI:57692"/>
    </cofactor>
</comment>
<keyword evidence="3" id="KW-0274">FAD</keyword>
<proteinExistence type="predicted"/>
<reference evidence="6 7" key="1">
    <citation type="submission" date="2018-10" db="EMBL/GenBank/DDBJ databases">
        <title>Genomic Encyclopedia of Type Strains, Phase IV (KMG-IV): sequencing the most valuable type-strain genomes for metagenomic binning, comparative biology and taxonomic classification.</title>
        <authorList>
            <person name="Goeker M."/>
        </authorList>
    </citation>
    <scope>NUCLEOTIDE SEQUENCE [LARGE SCALE GENOMIC DNA]</scope>
    <source>
        <strain evidence="6 7">DSM 22228</strain>
    </source>
</reference>
<dbReference type="RefSeq" id="WP_121145311.1">
    <property type="nucleotide sequence ID" value="NZ_RBWY01000003.1"/>
</dbReference>
<dbReference type="Gene3D" id="2.40.30.10">
    <property type="entry name" value="Translation factors"/>
    <property type="match status" value="1"/>
</dbReference>
<evidence type="ECO:0000256" key="3">
    <source>
        <dbReference type="ARBA" id="ARBA00022827"/>
    </source>
</evidence>
<dbReference type="InterPro" id="IPR004792">
    <property type="entry name" value="BaiN-like"/>
</dbReference>
<evidence type="ECO:0008006" key="8">
    <source>
        <dbReference type="Google" id="ProtNLM"/>
    </source>
</evidence>
<accession>A0A495RCQ9</accession>
<dbReference type="InterPro" id="IPR057661">
    <property type="entry name" value="RsdA/BaiN/AoA(So)_Rossmann"/>
</dbReference>
<dbReference type="PANTHER" id="PTHR42887">
    <property type="entry name" value="OS12G0638800 PROTEIN"/>
    <property type="match status" value="1"/>
</dbReference>
<dbReference type="Pfam" id="PF22780">
    <property type="entry name" value="HI0933_like_1st"/>
    <property type="match status" value="1"/>
</dbReference>